<dbReference type="InterPro" id="IPR001128">
    <property type="entry name" value="Cyt_P450"/>
</dbReference>
<sequence>MTNMDNDHIPVYSTKSIIQKSETEGIQNQDKTGTKANKQKPPPNEKKRTPDMGVRPGAQEEYSKWKQSFWKRNGVPGPEPTPFLGNLGQIRKQAIVSPPAEQKDMLTNAVDEHWKFMRNTLTATFSSGKMRLTSPAVAACCDKLVENIKEQSKDGKEVIEIKHIFGCFTMDVIASTAFGIDVNSQKDPNNEFVKQAKKAFDISFTTPFVMLLIIFPNLASLWNTLSNWKVTKNAFTDVFNFFQKVTLSVMEERKSGNDQNRKDFMQVMVNSHNEAVDKEDKENMVDYKEGDSTWRNRGLTVDEITANSFLFFLAGYDTTANTMSFMAYNLAMNPECQEKCIEEVDKVLGKDKPNYDNVLKLQYLDNCMNETLRMYGPASVLNRHVQEDCKIGGYNVPKNSILSIPTYAMHHDPEYWPEPEKFDPDRFSPEQKAKRHPYAWLPFGQGPRNCIGMRLAYLEAKGAIASILQRYKLVKCEETEDPVIIDVSTGLLRAKNGIKLKVVPRA</sequence>
<dbReference type="InterPro" id="IPR002401">
    <property type="entry name" value="Cyt_P450_E_grp-I"/>
</dbReference>
<dbReference type="InterPro" id="IPR050705">
    <property type="entry name" value="Cytochrome_P450_3A"/>
</dbReference>
<evidence type="ECO:0000256" key="1">
    <source>
        <dbReference type="ARBA" id="ARBA00004174"/>
    </source>
</evidence>
<keyword evidence="11" id="KW-0503">Monooxygenase</keyword>
<keyword evidence="7 11" id="KW-0560">Oxidoreductase</keyword>
<dbReference type="Gene3D" id="1.10.630.10">
    <property type="entry name" value="Cytochrome P450"/>
    <property type="match status" value="1"/>
</dbReference>
<keyword evidence="4 10" id="KW-0349">Heme</keyword>
<dbReference type="PROSITE" id="PS00086">
    <property type="entry name" value="CYTOCHROME_P450"/>
    <property type="match status" value="1"/>
</dbReference>
<gene>
    <name evidence="13" type="ORF">FSP39_003086</name>
</gene>
<feature type="compositionally biased region" description="Polar residues" evidence="12">
    <location>
        <begin position="13"/>
        <end position="36"/>
    </location>
</feature>
<keyword evidence="6" id="KW-0256">Endoplasmic reticulum</keyword>
<evidence type="ECO:0000313" key="13">
    <source>
        <dbReference type="EMBL" id="KAK3089369.1"/>
    </source>
</evidence>
<evidence type="ECO:0000256" key="6">
    <source>
        <dbReference type="ARBA" id="ARBA00022848"/>
    </source>
</evidence>
<dbReference type="Pfam" id="PF00067">
    <property type="entry name" value="p450"/>
    <property type="match status" value="1"/>
</dbReference>
<evidence type="ECO:0000256" key="10">
    <source>
        <dbReference type="PIRSR" id="PIRSR602401-1"/>
    </source>
</evidence>
<feature type="region of interest" description="Disordered" evidence="12">
    <location>
        <begin position="1"/>
        <end position="62"/>
    </location>
</feature>
<dbReference type="GO" id="GO:0005506">
    <property type="term" value="F:iron ion binding"/>
    <property type="evidence" value="ECO:0007669"/>
    <property type="project" value="InterPro"/>
</dbReference>
<comment type="cofactor">
    <cofactor evidence="10">
        <name>heme</name>
        <dbReference type="ChEBI" id="CHEBI:30413"/>
    </cofactor>
</comment>
<comment type="similarity">
    <text evidence="3 11">Belongs to the cytochrome P450 family.</text>
</comment>
<reference evidence="13" key="1">
    <citation type="submission" date="2019-08" db="EMBL/GenBank/DDBJ databases">
        <title>The improved chromosome-level genome for the pearl oyster Pinctada fucata martensii using PacBio sequencing and Hi-C.</title>
        <authorList>
            <person name="Zheng Z."/>
        </authorList>
    </citation>
    <scope>NUCLEOTIDE SEQUENCE</scope>
    <source>
        <strain evidence="13">ZZ-2019</strain>
        <tissue evidence="13">Adductor muscle</tissue>
    </source>
</reference>
<dbReference type="GO" id="GO:0016705">
    <property type="term" value="F:oxidoreductase activity, acting on paired donors, with incorporation or reduction of molecular oxygen"/>
    <property type="evidence" value="ECO:0007669"/>
    <property type="project" value="InterPro"/>
</dbReference>
<dbReference type="InterPro" id="IPR017972">
    <property type="entry name" value="Cyt_P450_CS"/>
</dbReference>
<evidence type="ECO:0000256" key="7">
    <source>
        <dbReference type="ARBA" id="ARBA00023002"/>
    </source>
</evidence>
<evidence type="ECO:0000256" key="9">
    <source>
        <dbReference type="ARBA" id="ARBA00043906"/>
    </source>
</evidence>
<evidence type="ECO:0000256" key="4">
    <source>
        <dbReference type="ARBA" id="ARBA00022617"/>
    </source>
</evidence>
<dbReference type="PANTHER" id="PTHR24302:SF15">
    <property type="entry name" value="FATTY-ACID PEROXYGENASE"/>
    <property type="match status" value="1"/>
</dbReference>
<comment type="caution">
    <text evidence="13">The sequence shown here is derived from an EMBL/GenBank/DDBJ whole genome shotgun (WGS) entry which is preliminary data.</text>
</comment>
<dbReference type="PANTHER" id="PTHR24302">
    <property type="entry name" value="CYTOCHROME P450 FAMILY 3"/>
    <property type="match status" value="1"/>
</dbReference>
<dbReference type="EMBL" id="VSWD01000010">
    <property type="protein sequence ID" value="KAK3089369.1"/>
    <property type="molecule type" value="Genomic_DNA"/>
</dbReference>
<protein>
    <submittedName>
        <fullName evidence="13">Uncharacterized protein</fullName>
    </submittedName>
</protein>
<dbReference type="PRINTS" id="PR00385">
    <property type="entry name" value="P450"/>
</dbReference>
<keyword evidence="14" id="KW-1185">Reference proteome</keyword>
<dbReference type="AlphaFoldDB" id="A0AA88XPL0"/>
<name>A0AA88XPL0_PINIB</name>
<evidence type="ECO:0000256" key="12">
    <source>
        <dbReference type="SAM" id="MobiDB-lite"/>
    </source>
</evidence>
<dbReference type="CDD" id="cd11055">
    <property type="entry name" value="CYP3A-like"/>
    <property type="match status" value="1"/>
</dbReference>
<organism evidence="13 14">
    <name type="scientific">Pinctada imbricata</name>
    <name type="common">Atlantic pearl-oyster</name>
    <name type="synonym">Pinctada martensii</name>
    <dbReference type="NCBI Taxonomy" id="66713"/>
    <lineage>
        <taxon>Eukaryota</taxon>
        <taxon>Metazoa</taxon>
        <taxon>Spiralia</taxon>
        <taxon>Lophotrochozoa</taxon>
        <taxon>Mollusca</taxon>
        <taxon>Bivalvia</taxon>
        <taxon>Autobranchia</taxon>
        <taxon>Pteriomorphia</taxon>
        <taxon>Pterioida</taxon>
        <taxon>Pterioidea</taxon>
        <taxon>Pteriidae</taxon>
        <taxon>Pinctada</taxon>
    </lineage>
</organism>
<proteinExistence type="inferred from homology"/>
<dbReference type="PRINTS" id="PR00463">
    <property type="entry name" value="EP450I"/>
</dbReference>
<evidence type="ECO:0000256" key="11">
    <source>
        <dbReference type="RuleBase" id="RU000461"/>
    </source>
</evidence>
<dbReference type="Proteomes" id="UP001186944">
    <property type="component" value="Unassembled WGS sequence"/>
</dbReference>
<dbReference type="SUPFAM" id="SSF48264">
    <property type="entry name" value="Cytochrome P450"/>
    <property type="match status" value="1"/>
</dbReference>
<dbReference type="InterPro" id="IPR036396">
    <property type="entry name" value="Cyt_P450_sf"/>
</dbReference>
<evidence type="ECO:0000256" key="5">
    <source>
        <dbReference type="ARBA" id="ARBA00022723"/>
    </source>
</evidence>
<keyword evidence="5 10" id="KW-0479">Metal-binding</keyword>
<dbReference type="GO" id="GO:0020037">
    <property type="term" value="F:heme binding"/>
    <property type="evidence" value="ECO:0007669"/>
    <property type="project" value="InterPro"/>
</dbReference>
<dbReference type="GO" id="GO:0005789">
    <property type="term" value="C:endoplasmic reticulum membrane"/>
    <property type="evidence" value="ECO:0007669"/>
    <property type="project" value="UniProtKB-SubCell"/>
</dbReference>
<dbReference type="FunFam" id="1.10.630.10:FF:000042">
    <property type="entry name" value="Cytochrome P450"/>
    <property type="match status" value="1"/>
</dbReference>
<keyword evidence="6" id="KW-0492">Microsome</keyword>
<evidence type="ECO:0000313" key="14">
    <source>
        <dbReference type="Proteomes" id="UP001186944"/>
    </source>
</evidence>
<comment type="function">
    <text evidence="9">Cytochromes P450 are a group of heme-thiolate monooxygenases. They oxidize a variety of structurally unrelated compounds, including steroids, fatty acids, and xenobiotics.</text>
</comment>
<keyword evidence="8 10" id="KW-0408">Iron</keyword>
<feature type="binding site" description="axial binding residue" evidence="10">
    <location>
        <position position="450"/>
    </location>
    <ligand>
        <name>heme</name>
        <dbReference type="ChEBI" id="CHEBI:30413"/>
    </ligand>
    <ligandPart>
        <name>Fe</name>
        <dbReference type="ChEBI" id="CHEBI:18248"/>
    </ligandPart>
</feature>
<accession>A0AA88XPL0</accession>
<comment type="subcellular location">
    <subcellularLocation>
        <location evidence="2">Endoplasmic reticulum membrane</location>
        <topology evidence="2">Peripheral membrane protein</topology>
    </subcellularLocation>
    <subcellularLocation>
        <location evidence="1">Microsome membrane</location>
        <topology evidence="1">Peripheral membrane protein</topology>
    </subcellularLocation>
</comment>
<dbReference type="GO" id="GO:0008395">
    <property type="term" value="F:steroid hydroxylase activity"/>
    <property type="evidence" value="ECO:0007669"/>
    <property type="project" value="TreeGrafter"/>
</dbReference>
<evidence type="ECO:0000256" key="3">
    <source>
        <dbReference type="ARBA" id="ARBA00010617"/>
    </source>
</evidence>
<evidence type="ECO:0000256" key="8">
    <source>
        <dbReference type="ARBA" id="ARBA00023004"/>
    </source>
</evidence>
<evidence type="ECO:0000256" key="2">
    <source>
        <dbReference type="ARBA" id="ARBA00004406"/>
    </source>
</evidence>